<reference evidence="1" key="1">
    <citation type="journal article" date="2021" name="bioRxiv">
        <title>Whole Genome Assembly and Annotation of Northern Wild Rice, Zizania palustris L., Supports a Whole Genome Duplication in the Zizania Genus.</title>
        <authorList>
            <person name="Haas M."/>
            <person name="Kono T."/>
            <person name="Macchietto M."/>
            <person name="Millas R."/>
            <person name="McGilp L."/>
            <person name="Shao M."/>
            <person name="Duquette J."/>
            <person name="Hirsch C.N."/>
            <person name="Kimball J."/>
        </authorList>
    </citation>
    <scope>NUCLEOTIDE SEQUENCE</scope>
    <source>
        <tissue evidence="1">Fresh leaf tissue</tissue>
    </source>
</reference>
<dbReference type="Proteomes" id="UP000729402">
    <property type="component" value="Unassembled WGS sequence"/>
</dbReference>
<accession>A0A8J5UX83</accession>
<dbReference type="AlphaFoldDB" id="A0A8J5UX83"/>
<evidence type="ECO:0000313" key="1">
    <source>
        <dbReference type="EMBL" id="KAG8048002.1"/>
    </source>
</evidence>
<dbReference type="EMBL" id="JAAALK010000290">
    <property type="protein sequence ID" value="KAG8048002.1"/>
    <property type="molecule type" value="Genomic_DNA"/>
</dbReference>
<reference evidence="1" key="2">
    <citation type="submission" date="2021-02" db="EMBL/GenBank/DDBJ databases">
        <authorList>
            <person name="Kimball J.A."/>
            <person name="Haas M.W."/>
            <person name="Macchietto M."/>
            <person name="Kono T."/>
            <person name="Duquette J."/>
            <person name="Shao M."/>
        </authorList>
    </citation>
    <scope>NUCLEOTIDE SEQUENCE</scope>
    <source>
        <tissue evidence="1">Fresh leaf tissue</tissue>
    </source>
</reference>
<name>A0A8J5UX83_ZIZPA</name>
<sequence length="67" mass="7522">MVLAEEGFSVTVKGAPEHMVHCEEILAEEIFGVMVKGREDRADINLMARHGNVQSDWRSPVGRTDRL</sequence>
<protein>
    <submittedName>
        <fullName evidence="1">Uncharacterized protein</fullName>
    </submittedName>
</protein>
<keyword evidence="2" id="KW-1185">Reference proteome</keyword>
<evidence type="ECO:0000313" key="2">
    <source>
        <dbReference type="Proteomes" id="UP000729402"/>
    </source>
</evidence>
<gene>
    <name evidence="1" type="ORF">GUJ93_ZPchr0008g13210</name>
</gene>
<organism evidence="1 2">
    <name type="scientific">Zizania palustris</name>
    <name type="common">Northern wild rice</name>
    <dbReference type="NCBI Taxonomy" id="103762"/>
    <lineage>
        <taxon>Eukaryota</taxon>
        <taxon>Viridiplantae</taxon>
        <taxon>Streptophyta</taxon>
        <taxon>Embryophyta</taxon>
        <taxon>Tracheophyta</taxon>
        <taxon>Spermatophyta</taxon>
        <taxon>Magnoliopsida</taxon>
        <taxon>Liliopsida</taxon>
        <taxon>Poales</taxon>
        <taxon>Poaceae</taxon>
        <taxon>BOP clade</taxon>
        <taxon>Oryzoideae</taxon>
        <taxon>Oryzeae</taxon>
        <taxon>Zizaniinae</taxon>
        <taxon>Zizania</taxon>
    </lineage>
</organism>
<comment type="caution">
    <text evidence="1">The sequence shown here is derived from an EMBL/GenBank/DDBJ whole genome shotgun (WGS) entry which is preliminary data.</text>
</comment>
<proteinExistence type="predicted"/>